<dbReference type="GO" id="GO:0005507">
    <property type="term" value="F:copper ion binding"/>
    <property type="evidence" value="ECO:0007669"/>
    <property type="project" value="InterPro"/>
</dbReference>
<protein>
    <recommendedName>
        <fullName evidence="7">L-ascorbate oxidase-like protein</fullName>
    </recommendedName>
</protein>
<feature type="chain" id="PRO_5025520034" description="L-ascorbate oxidase-like protein" evidence="2">
    <location>
        <begin position="23"/>
        <end position="243"/>
    </location>
</feature>
<dbReference type="Proteomes" id="UP000436088">
    <property type="component" value="Unassembled WGS sequence"/>
</dbReference>
<dbReference type="EMBL" id="VEPZ02001060">
    <property type="protein sequence ID" value="KAE8696741.1"/>
    <property type="molecule type" value="Genomic_DNA"/>
</dbReference>
<keyword evidence="6" id="KW-1185">Reference proteome</keyword>
<proteinExistence type="inferred from homology"/>
<evidence type="ECO:0000256" key="1">
    <source>
        <dbReference type="ARBA" id="ARBA00010609"/>
    </source>
</evidence>
<dbReference type="Pfam" id="PF07732">
    <property type="entry name" value="Cu-oxidase_3"/>
    <property type="match status" value="1"/>
</dbReference>
<feature type="domain" description="Plastocyanin-like" evidence="3">
    <location>
        <begin position="126"/>
        <end position="202"/>
    </location>
</feature>
<evidence type="ECO:0000259" key="4">
    <source>
        <dbReference type="Pfam" id="PF07732"/>
    </source>
</evidence>
<dbReference type="Gene3D" id="2.60.40.420">
    <property type="entry name" value="Cupredoxins - blue copper proteins"/>
    <property type="match status" value="2"/>
</dbReference>
<dbReference type="InterPro" id="IPR011707">
    <property type="entry name" value="Cu-oxidase-like_N"/>
</dbReference>
<reference evidence="5" key="1">
    <citation type="submission" date="2019-09" db="EMBL/GenBank/DDBJ databases">
        <title>Draft genome information of white flower Hibiscus syriacus.</title>
        <authorList>
            <person name="Kim Y.-M."/>
        </authorList>
    </citation>
    <scope>NUCLEOTIDE SEQUENCE [LARGE SCALE GENOMIC DNA]</scope>
    <source>
        <strain evidence="5">YM2019G1</strain>
    </source>
</reference>
<dbReference type="AlphaFoldDB" id="A0A6A2ZXH4"/>
<comment type="caution">
    <text evidence="5">The sequence shown here is derived from an EMBL/GenBank/DDBJ whole genome shotgun (WGS) entry which is preliminary data.</text>
</comment>
<name>A0A6A2ZXH4_HIBSY</name>
<evidence type="ECO:0000256" key="2">
    <source>
        <dbReference type="SAM" id="SignalP"/>
    </source>
</evidence>
<sequence>MEDTKLLVCCFIACILLLCVNGENPYRVFTWNVTYGDVYPLGVRQQGILINGQFPGPHIDAVTNDNLVINVYNYLNESFLISWNGVRQWRNSWQDGALGTNCPIRPGKNFTFILQIPVPYPDPAGDFMVLAGDWYKRNHYVLRRFLDSGHNLPFPDGLIINGRGWNGYTFTVDSGRTYRFRVSNVGIATSINFRIQGVGMVICKESSISGNLLFIAELHSIYTLCAAVANCFTNSFVNGLLTN</sequence>
<organism evidence="5 6">
    <name type="scientific">Hibiscus syriacus</name>
    <name type="common">Rose of Sharon</name>
    <dbReference type="NCBI Taxonomy" id="106335"/>
    <lineage>
        <taxon>Eukaryota</taxon>
        <taxon>Viridiplantae</taxon>
        <taxon>Streptophyta</taxon>
        <taxon>Embryophyta</taxon>
        <taxon>Tracheophyta</taxon>
        <taxon>Spermatophyta</taxon>
        <taxon>Magnoliopsida</taxon>
        <taxon>eudicotyledons</taxon>
        <taxon>Gunneridae</taxon>
        <taxon>Pentapetalae</taxon>
        <taxon>rosids</taxon>
        <taxon>malvids</taxon>
        <taxon>Malvales</taxon>
        <taxon>Malvaceae</taxon>
        <taxon>Malvoideae</taxon>
        <taxon>Hibiscus</taxon>
    </lineage>
</organism>
<dbReference type="InterPro" id="IPR008972">
    <property type="entry name" value="Cupredoxin"/>
</dbReference>
<evidence type="ECO:0000313" key="5">
    <source>
        <dbReference type="EMBL" id="KAE8696741.1"/>
    </source>
</evidence>
<keyword evidence="2" id="KW-0732">Signal</keyword>
<feature type="domain" description="Plastocyanin-like" evidence="4">
    <location>
        <begin position="32"/>
        <end position="116"/>
    </location>
</feature>
<dbReference type="InterPro" id="IPR001117">
    <property type="entry name" value="Cu-oxidase_2nd"/>
</dbReference>
<evidence type="ECO:0000259" key="3">
    <source>
        <dbReference type="Pfam" id="PF00394"/>
    </source>
</evidence>
<comment type="similarity">
    <text evidence="1">Belongs to the multicopper oxidase family.</text>
</comment>
<feature type="signal peptide" evidence="2">
    <location>
        <begin position="1"/>
        <end position="22"/>
    </location>
</feature>
<dbReference type="InterPro" id="IPR045087">
    <property type="entry name" value="Cu-oxidase_fam"/>
</dbReference>
<dbReference type="GO" id="GO:0016491">
    <property type="term" value="F:oxidoreductase activity"/>
    <property type="evidence" value="ECO:0007669"/>
    <property type="project" value="TreeGrafter"/>
</dbReference>
<evidence type="ECO:0000313" key="6">
    <source>
        <dbReference type="Proteomes" id="UP000436088"/>
    </source>
</evidence>
<dbReference type="SUPFAM" id="SSF49503">
    <property type="entry name" value="Cupredoxins"/>
    <property type="match status" value="2"/>
</dbReference>
<dbReference type="PANTHER" id="PTHR11709:SF11">
    <property type="entry name" value="L-ASCORBATE OXIDASE HOMOLOG ISOFORM X1"/>
    <property type="match status" value="1"/>
</dbReference>
<dbReference type="Pfam" id="PF00394">
    <property type="entry name" value="Cu-oxidase"/>
    <property type="match status" value="1"/>
</dbReference>
<accession>A0A6A2ZXH4</accession>
<dbReference type="PANTHER" id="PTHR11709">
    <property type="entry name" value="MULTI-COPPER OXIDASE"/>
    <property type="match status" value="1"/>
</dbReference>
<evidence type="ECO:0008006" key="7">
    <source>
        <dbReference type="Google" id="ProtNLM"/>
    </source>
</evidence>
<gene>
    <name evidence="5" type="ORF">F3Y22_tig00110647pilonHSYRG00119</name>
</gene>